<organism evidence="2 3">
    <name type="scientific">Phormidium tenue NIES-30</name>
    <dbReference type="NCBI Taxonomy" id="549789"/>
    <lineage>
        <taxon>Bacteria</taxon>
        <taxon>Bacillati</taxon>
        <taxon>Cyanobacteriota</taxon>
        <taxon>Cyanophyceae</taxon>
        <taxon>Oscillatoriophycideae</taxon>
        <taxon>Oscillatoriales</taxon>
        <taxon>Oscillatoriaceae</taxon>
        <taxon>Phormidium</taxon>
    </lineage>
</organism>
<sequence length="197" mass="21703">MPALLDKLLHFAVGIATGVVFWWVLERNHRNAAATINPICFLVMVVWGASGLFFFRKLGVPLLSGTFFYMAFPDWDIPLYKATGLRFLIHRSWLFHSVLIPVAGLGGWLWLASRLALSTWQKTVANLLRDGAMGLSVGISAHLIWDALLSSTRRGFYIHGFSGPASYGWLLLNLVIGLGVPLVIAWGLGQSGRPIAD</sequence>
<feature type="transmembrane region" description="Helical" evidence="1">
    <location>
        <begin position="93"/>
        <end position="111"/>
    </location>
</feature>
<keyword evidence="1" id="KW-1133">Transmembrane helix</keyword>
<keyword evidence="3" id="KW-1185">Reference proteome</keyword>
<dbReference type="EMBL" id="MRCG01000004">
    <property type="protein sequence ID" value="OKH49182.1"/>
    <property type="molecule type" value="Genomic_DNA"/>
</dbReference>
<comment type="caution">
    <text evidence="2">The sequence shown here is derived from an EMBL/GenBank/DDBJ whole genome shotgun (WGS) entry which is preliminary data.</text>
</comment>
<gene>
    <name evidence="2" type="ORF">NIES30_08485</name>
</gene>
<keyword evidence="1" id="KW-0472">Membrane</keyword>
<feature type="transmembrane region" description="Helical" evidence="1">
    <location>
        <begin position="36"/>
        <end position="55"/>
    </location>
</feature>
<dbReference type="AlphaFoldDB" id="A0A1U7J7U3"/>
<name>A0A1U7J7U3_9CYAN</name>
<keyword evidence="1" id="KW-0812">Transmembrane</keyword>
<accession>A0A1U7J7U3</accession>
<evidence type="ECO:0000313" key="2">
    <source>
        <dbReference type="EMBL" id="OKH49182.1"/>
    </source>
</evidence>
<dbReference type="STRING" id="549789.NIES30_08485"/>
<dbReference type="OrthoDB" id="572104at2"/>
<dbReference type="Proteomes" id="UP000185557">
    <property type="component" value="Unassembled WGS sequence"/>
</dbReference>
<proteinExistence type="predicted"/>
<reference evidence="2 3" key="1">
    <citation type="submission" date="2016-11" db="EMBL/GenBank/DDBJ databases">
        <title>Draft Genome Sequences of Nine Cyanobacterial Strains from Diverse Habitats.</title>
        <authorList>
            <person name="Zhu T."/>
            <person name="Hou S."/>
            <person name="Lu X."/>
            <person name="Hess W.R."/>
        </authorList>
    </citation>
    <scope>NUCLEOTIDE SEQUENCE [LARGE SCALE GENOMIC DNA]</scope>
    <source>
        <strain evidence="2 3">NIES-30</strain>
    </source>
</reference>
<feature type="transmembrane region" description="Helical" evidence="1">
    <location>
        <begin position="7"/>
        <end position="24"/>
    </location>
</feature>
<feature type="transmembrane region" description="Helical" evidence="1">
    <location>
        <begin position="131"/>
        <end position="149"/>
    </location>
</feature>
<protein>
    <submittedName>
        <fullName evidence="2">Uncharacterized protein</fullName>
    </submittedName>
</protein>
<evidence type="ECO:0000256" key="1">
    <source>
        <dbReference type="SAM" id="Phobius"/>
    </source>
</evidence>
<evidence type="ECO:0000313" key="3">
    <source>
        <dbReference type="Proteomes" id="UP000185557"/>
    </source>
</evidence>
<feature type="transmembrane region" description="Helical" evidence="1">
    <location>
        <begin position="170"/>
        <end position="189"/>
    </location>
</feature>